<dbReference type="PANTHER" id="PTHR12786">
    <property type="entry name" value="SPLICING FACTOR SF3A-RELATED"/>
    <property type="match status" value="1"/>
</dbReference>
<dbReference type="Proteomes" id="UP001346149">
    <property type="component" value="Unassembled WGS sequence"/>
</dbReference>
<sequence length="488" mass="53852">MEISPGEVGNKHMDLHVRGNYIRPFQIFVRLLTGNTKTLLFHTPFVNGLAIKERIFEFTNLPISEQCLVYSGRQIGDASLLKSSDSTVHLCLRLRGGKGGFGSLLRGAATKAGQKKTNNFDACRDMSGRRLRHVNAEKKLEEWRAEEEERKLEKIAENFIKKTSKTGKKGVHDGEAHKYVQKYREESAKCVAQVELSVREAVGSSAATFRRGFKRKAGLDTALDGKKLKIWMGKRKVADSDSDDTDEDISMDEKENAKSVILDNSSGSDAVKGGQGNSDSSTVEEPEFITAVSSIENGTEKMVIAQEISVSSGCPPEESLAKKDSTMVEPIILVCKDGQGSLSPSTGTTAIPEDELDQAEKKKIDKFESGSEWLVPSQTVVDLPIFGEGNVSEVEVPNDVNGSTLETKVVMMDETVSLEADKVEEDQLSLQEYNSTTHLEVLGLERLKRELQMRGLKCGGTLQERASRLYLLKSTPLNKMPRKFLAKN</sequence>
<evidence type="ECO:0000256" key="2">
    <source>
        <dbReference type="ARBA" id="ARBA00004496"/>
    </source>
</evidence>
<organism evidence="14 15">
    <name type="scientific">Trapa natans</name>
    <name type="common">Water chestnut</name>
    <dbReference type="NCBI Taxonomy" id="22666"/>
    <lineage>
        <taxon>Eukaryota</taxon>
        <taxon>Viridiplantae</taxon>
        <taxon>Streptophyta</taxon>
        <taxon>Embryophyta</taxon>
        <taxon>Tracheophyta</taxon>
        <taxon>Spermatophyta</taxon>
        <taxon>Magnoliopsida</taxon>
        <taxon>eudicotyledons</taxon>
        <taxon>Gunneridae</taxon>
        <taxon>Pentapetalae</taxon>
        <taxon>rosids</taxon>
        <taxon>malvids</taxon>
        <taxon>Myrtales</taxon>
        <taxon>Lythraceae</taxon>
        <taxon>Trapa</taxon>
    </lineage>
</organism>
<dbReference type="InterPro" id="IPR053822">
    <property type="entry name" value="SDE2-like_dom"/>
</dbReference>
<dbReference type="SUPFAM" id="SSF54236">
    <property type="entry name" value="Ubiquitin-like"/>
    <property type="match status" value="1"/>
</dbReference>
<reference evidence="14 15" key="1">
    <citation type="journal article" date="2023" name="Hortic Res">
        <title>Pangenome of water caltrop reveals structural variations and asymmetric subgenome divergence after allopolyploidization.</title>
        <authorList>
            <person name="Zhang X."/>
            <person name="Chen Y."/>
            <person name="Wang L."/>
            <person name="Yuan Y."/>
            <person name="Fang M."/>
            <person name="Shi L."/>
            <person name="Lu R."/>
            <person name="Comes H.P."/>
            <person name="Ma Y."/>
            <person name="Chen Y."/>
            <person name="Huang G."/>
            <person name="Zhou Y."/>
            <person name="Zheng Z."/>
            <person name="Qiu Y."/>
        </authorList>
    </citation>
    <scope>NUCLEOTIDE SEQUENCE [LARGE SCALE GENOMIC DNA]</scope>
    <source>
        <strain evidence="14">F231</strain>
    </source>
</reference>
<dbReference type="AlphaFoldDB" id="A0AAN7MBN7"/>
<dbReference type="PROSITE" id="PS00299">
    <property type="entry name" value="UBIQUITIN_1"/>
    <property type="match status" value="1"/>
</dbReference>
<dbReference type="Pfam" id="PF22782">
    <property type="entry name" value="SDE2"/>
    <property type="match status" value="1"/>
</dbReference>
<feature type="coiled-coil region" evidence="9">
    <location>
        <begin position="131"/>
        <end position="158"/>
    </location>
</feature>
<evidence type="ECO:0000256" key="3">
    <source>
        <dbReference type="ARBA" id="ARBA00008726"/>
    </source>
</evidence>
<evidence type="ECO:0000313" key="15">
    <source>
        <dbReference type="Proteomes" id="UP001346149"/>
    </source>
</evidence>
<keyword evidence="9" id="KW-0175">Coiled coil</keyword>
<name>A0AAN7MBN7_TRANT</name>
<comment type="subcellular location">
    <subcellularLocation>
        <location evidence="2">Cytoplasm</location>
    </subcellularLocation>
    <subcellularLocation>
        <location evidence="1">Nucleus</location>
    </subcellularLocation>
</comment>
<keyword evidence="4" id="KW-0963">Cytoplasm</keyword>
<dbReference type="GO" id="GO:0005634">
    <property type="term" value="C:nucleus"/>
    <property type="evidence" value="ECO:0007669"/>
    <property type="project" value="UniProtKB-SubCell"/>
</dbReference>
<feature type="domain" description="Ubiquitin-like" evidence="11">
    <location>
        <begin position="27"/>
        <end position="95"/>
    </location>
</feature>
<dbReference type="Gene3D" id="3.10.20.90">
    <property type="entry name" value="Phosphatidylinositol 3-kinase Catalytic Subunit, Chain A, domain 1"/>
    <property type="match status" value="1"/>
</dbReference>
<protein>
    <recommendedName>
        <fullName evidence="16">Ubiquitin-like domain-containing protein</fullName>
    </recommendedName>
</protein>
<comment type="caution">
    <text evidence="14">The sequence shown here is derived from an EMBL/GenBank/DDBJ whole genome shotgun (WGS) entry which is preliminary data.</text>
</comment>
<evidence type="ECO:0000259" key="13">
    <source>
        <dbReference type="Pfam" id="PF22782"/>
    </source>
</evidence>
<dbReference type="Pfam" id="PF13297">
    <property type="entry name" value="SDE2_2C"/>
    <property type="match status" value="1"/>
</dbReference>
<evidence type="ECO:0000256" key="5">
    <source>
        <dbReference type="ARBA" id="ARBA00022664"/>
    </source>
</evidence>
<evidence type="ECO:0008006" key="16">
    <source>
        <dbReference type="Google" id="ProtNLM"/>
    </source>
</evidence>
<proteinExistence type="inferred from homology"/>
<keyword evidence="7" id="KW-0539">Nucleus</keyword>
<dbReference type="InterPro" id="IPR025086">
    <property type="entry name" value="SDE2/SF3A3_SAP"/>
</dbReference>
<dbReference type="InterPro" id="IPR029071">
    <property type="entry name" value="Ubiquitin-like_domsf"/>
</dbReference>
<feature type="domain" description="SDE2-like" evidence="13">
    <location>
        <begin position="96"/>
        <end position="199"/>
    </location>
</feature>
<dbReference type="GO" id="GO:0006397">
    <property type="term" value="P:mRNA processing"/>
    <property type="evidence" value="ECO:0007669"/>
    <property type="project" value="UniProtKB-KW"/>
</dbReference>
<dbReference type="EMBL" id="JAXQNO010000002">
    <property type="protein sequence ID" value="KAK4802002.1"/>
    <property type="molecule type" value="Genomic_DNA"/>
</dbReference>
<evidence type="ECO:0000256" key="9">
    <source>
        <dbReference type="SAM" id="Coils"/>
    </source>
</evidence>
<evidence type="ECO:0000256" key="10">
    <source>
        <dbReference type="SAM" id="MobiDB-lite"/>
    </source>
</evidence>
<keyword evidence="15" id="KW-1185">Reference proteome</keyword>
<evidence type="ECO:0000313" key="14">
    <source>
        <dbReference type="EMBL" id="KAK4802002.1"/>
    </source>
</evidence>
<evidence type="ECO:0000259" key="12">
    <source>
        <dbReference type="Pfam" id="PF13297"/>
    </source>
</evidence>
<keyword evidence="6" id="KW-0508">mRNA splicing</keyword>
<keyword evidence="8" id="KW-0131">Cell cycle</keyword>
<dbReference type="InterPro" id="IPR051421">
    <property type="entry name" value="RNA_Proc_DNA_Dmg_Regulator"/>
</dbReference>
<evidence type="ECO:0000256" key="6">
    <source>
        <dbReference type="ARBA" id="ARBA00023187"/>
    </source>
</evidence>
<dbReference type="InterPro" id="IPR019954">
    <property type="entry name" value="Ubiquitin_CS"/>
</dbReference>
<comment type="similarity">
    <text evidence="3">Belongs to the SDE2 family.</text>
</comment>
<evidence type="ECO:0000259" key="11">
    <source>
        <dbReference type="Pfam" id="PF00240"/>
    </source>
</evidence>
<feature type="domain" description="SDE2/SF3A3 SAP" evidence="12">
    <location>
        <begin position="416"/>
        <end position="487"/>
    </location>
</feature>
<feature type="compositionally biased region" description="Acidic residues" evidence="10">
    <location>
        <begin position="240"/>
        <end position="250"/>
    </location>
</feature>
<evidence type="ECO:0000256" key="7">
    <source>
        <dbReference type="ARBA" id="ARBA00023242"/>
    </source>
</evidence>
<evidence type="ECO:0000256" key="8">
    <source>
        <dbReference type="ARBA" id="ARBA00023306"/>
    </source>
</evidence>
<dbReference type="Pfam" id="PF00240">
    <property type="entry name" value="ubiquitin"/>
    <property type="match status" value="1"/>
</dbReference>
<dbReference type="InterPro" id="IPR000626">
    <property type="entry name" value="Ubiquitin-like_dom"/>
</dbReference>
<feature type="region of interest" description="Disordered" evidence="10">
    <location>
        <begin position="234"/>
        <end position="285"/>
    </location>
</feature>
<accession>A0AAN7MBN7</accession>
<dbReference type="GO" id="GO:0005737">
    <property type="term" value="C:cytoplasm"/>
    <property type="evidence" value="ECO:0007669"/>
    <property type="project" value="UniProtKB-SubCell"/>
</dbReference>
<evidence type="ECO:0000256" key="1">
    <source>
        <dbReference type="ARBA" id="ARBA00004123"/>
    </source>
</evidence>
<dbReference type="GO" id="GO:0008380">
    <property type="term" value="P:RNA splicing"/>
    <property type="evidence" value="ECO:0007669"/>
    <property type="project" value="UniProtKB-KW"/>
</dbReference>
<evidence type="ECO:0000256" key="4">
    <source>
        <dbReference type="ARBA" id="ARBA00022490"/>
    </source>
</evidence>
<gene>
    <name evidence="14" type="ORF">SAY86_000205</name>
</gene>
<keyword evidence="5" id="KW-0507">mRNA processing</keyword>
<dbReference type="PANTHER" id="PTHR12786:SF1">
    <property type="entry name" value="SPLICING REGULATOR SDE2"/>
    <property type="match status" value="1"/>
</dbReference>